<gene>
    <name evidence="2" type="ORF">C1645_748888</name>
</gene>
<dbReference type="SUPFAM" id="SSF56112">
    <property type="entry name" value="Protein kinase-like (PK-like)"/>
    <property type="match status" value="1"/>
</dbReference>
<dbReference type="PRINTS" id="PR00109">
    <property type="entry name" value="TYRKINASE"/>
</dbReference>
<comment type="caution">
    <text evidence="2">The sequence shown here is derived from an EMBL/GenBank/DDBJ whole genome shotgun (WGS) entry which is preliminary data.</text>
</comment>
<organism evidence="2 3">
    <name type="scientific">Glomus cerebriforme</name>
    <dbReference type="NCBI Taxonomy" id="658196"/>
    <lineage>
        <taxon>Eukaryota</taxon>
        <taxon>Fungi</taxon>
        <taxon>Fungi incertae sedis</taxon>
        <taxon>Mucoromycota</taxon>
        <taxon>Glomeromycotina</taxon>
        <taxon>Glomeromycetes</taxon>
        <taxon>Glomerales</taxon>
        <taxon>Glomeraceae</taxon>
        <taxon>Glomus</taxon>
    </lineage>
</organism>
<dbReference type="OrthoDB" id="10261027at2759"/>
<dbReference type="Gene3D" id="1.10.510.10">
    <property type="entry name" value="Transferase(Phosphotransferase) domain 1"/>
    <property type="match status" value="1"/>
</dbReference>
<dbReference type="InterPro" id="IPR051681">
    <property type="entry name" value="Ser/Thr_Kinases-Pseudokinases"/>
</dbReference>
<dbReference type="PANTHER" id="PTHR44329">
    <property type="entry name" value="SERINE/THREONINE-PROTEIN KINASE TNNI3K-RELATED"/>
    <property type="match status" value="1"/>
</dbReference>
<dbReference type="InterPro" id="IPR011009">
    <property type="entry name" value="Kinase-like_dom_sf"/>
</dbReference>
<evidence type="ECO:0000313" key="3">
    <source>
        <dbReference type="Proteomes" id="UP000265703"/>
    </source>
</evidence>
<dbReference type="InterPro" id="IPR000719">
    <property type="entry name" value="Prot_kinase_dom"/>
</dbReference>
<dbReference type="EMBL" id="QKYT01000012">
    <property type="protein sequence ID" value="RIA98668.1"/>
    <property type="molecule type" value="Genomic_DNA"/>
</dbReference>
<evidence type="ECO:0000313" key="2">
    <source>
        <dbReference type="EMBL" id="RIA98668.1"/>
    </source>
</evidence>
<sequence length="473" mass="54606">MDLNRLAALGCCSWYFNKKSNIPRSDDKDLKIRRKRYGICLKCGQALTDYKYCQSCSSNEFESKFTDWTSENEHIDNFIQQSQLTATNKQSYLLWIPFEDLVDIKYLANGGFASVYSGTWVEPGRVVDVVLKRLHNGQISNPEFLREQISIFLYGAVNHSNIVRCYGFTNHPTEGYMLVLEYAQDGDIRSFLRKQSSTLLWLDRLSILRDVSKSLDLLHNHEFVHGDLHTGNVLKKHQRNNSRILKNNKKKSNYKKKFREIIIDIPLSFDSDVSANGHPYGVIPYVAPEVFDKGYYTKQSDIYSFGIVMWELSTNQSPFFDYTNDKALVTDIINGTRPDIDDQPIPKCVADLIRRCWDSEPLNRPSAKTITSMIDEWIWILSTSKIRLSNKSKYILNQFSLANNTTKEKVKRQSKLPPSLSRIPTILRNNNYYSKSLSKYLTKIDVEKSANASSFSSTDSVNSVTYQQEDYYI</sequence>
<dbReference type="Proteomes" id="UP000265703">
    <property type="component" value="Unassembled WGS sequence"/>
</dbReference>
<feature type="domain" description="Protein kinase" evidence="1">
    <location>
        <begin position="101"/>
        <end position="378"/>
    </location>
</feature>
<proteinExistence type="predicted"/>
<keyword evidence="3" id="KW-1185">Reference proteome</keyword>
<dbReference type="GO" id="GO:0004674">
    <property type="term" value="F:protein serine/threonine kinase activity"/>
    <property type="evidence" value="ECO:0007669"/>
    <property type="project" value="TreeGrafter"/>
</dbReference>
<dbReference type="InterPro" id="IPR001245">
    <property type="entry name" value="Ser-Thr/Tyr_kinase_cat_dom"/>
</dbReference>
<keyword evidence="2" id="KW-0418">Kinase</keyword>
<dbReference type="AlphaFoldDB" id="A0A397TL06"/>
<dbReference type="Pfam" id="PF07714">
    <property type="entry name" value="PK_Tyr_Ser-Thr"/>
    <property type="match status" value="1"/>
</dbReference>
<reference evidence="2 3" key="1">
    <citation type="submission" date="2018-06" db="EMBL/GenBank/DDBJ databases">
        <title>Comparative genomics reveals the genomic features of Rhizophagus irregularis, R. cerebriforme, R. diaphanum and Gigaspora rosea, and their symbiotic lifestyle signature.</title>
        <authorList>
            <person name="Morin E."/>
            <person name="San Clemente H."/>
            <person name="Chen E.C.H."/>
            <person name="De La Providencia I."/>
            <person name="Hainaut M."/>
            <person name="Kuo A."/>
            <person name="Kohler A."/>
            <person name="Murat C."/>
            <person name="Tang N."/>
            <person name="Roy S."/>
            <person name="Loubradou J."/>
            <person name="Henrissat B."/>
            <person name="Grigoriev I.V."/>
            <person name="Corradi N."/>
            <person name="Roux C."/>
            <person name="Martin F.M."/>
        </authorList>
    </citation>
    <scope>NUCLEOTIDE SEQUENCE [LARGE SCALE GENOMIC DNA]</scope>
    <source>
        <strain evidence="2 3">DAOM 227022</strain>
    </source>
</reference>
<accession>A0A397TL06</accession>
<protein>
    <submittedName>
        <fullName evidence="2">Kinase-like domain-containing protein</fullName>
    </submittedName>
</protein>
<name>A0A397TL06_9GLOM</name>
<evidence type="ECO:0000259" key="1">
    <source>
        <dbReference type="PROSITE" id="PS50011"/>
    </source>
</evidence>
<keyword evidence="2" id="KW-0808">Transferase</keyword>
<dbReference type="GO" id="GO:0005524">
    <property type="term" value="F:ATP binding"/>
    <property type="evidence" value="ECO:0007669"/>
    <property type="project" value="InterPro"/>
</dbReference>
<dbReference type="PROSITE" id="PS50011">
    <property type="entry name" value="PROTEIN_KINASE_DOM"/>
    <property type="match status" value="1"/>
</dbReference>